<name>A0A7U2EYG9_PHANO</name>
<dbReference type="EMBL" id="CP069026">
    <property type="protein sequence ID" value="QRC94233.1"/>
    <property type="molecule type" value="Genomic_DNA"/>
</dbReference>
<feature type="compositionally biased region" description="Basic and acidic residues" evidence="1">
    <location>
        <begin position="93"/>
        <end position="148"/>
    </location>
</feature>
<feature type="compositionally biased region" description="Basic and acidic residues" evidence="1">
    <location>
        <begin position="259"/>
        <end position="343"/>
    </location>
</feature>
<evidence type="ECO:0000259" key="2">
    <source>
        <dbReference type="PROSITE" id="PS51082"/>
    </source>
</evidence>
<feature type="region of interest" description="Disordered" evidence="1">
    <location>
        <begin position="228"/>
        <end position="655"/>
    </location>
</feature>
<dbReference type="Proteomes" id="UP000663193">
    <property type="component" value="Chromosome 4"/>
</dbReference>
<feature type="region of interest" description="Disordered" evidence="1">
    <location>
        <begin position="54"/>
        <end position="204"/>
    </location>
</feature>
<evidence type="ECO:0000256" key="1">
    <source>
        <dbReference type="SAM" id="MobiDB-lite"/>
    </source>
</evidence>
<protein>
    <recommendedName>
        <fullName evidence="2">WH2 domain-containing protein</fullName>
    </recommendedName>
</protein>
<reference evidence="4" key="1">
    <citation type="journal article" date="2021" name="BMC Genomics">
        <title>Chromosome-level genome assembly and manually-curated proteome of model necrotroph Parastagonospora nodorum Sn15 reveals a genome-wide trove of candidate effector homologs, and redundancy of virulence-related functions within an accessory chromosome.</title>
        <authorList>
            <person name="Bertazzoni S."/>
            <person name="Jones D.A.B."/>
            <person name="Phan H.T."/>
            <person name="Tan K.-C."/>
            <person name="Hane J.K."/>
        </authorList>
    </citation>
    <scope>NUCLEOTIDE SEQUENCE [LARGE SCALE GENOMIC DNA]</scope>
    <source>
        <strain evidence="4">SN15 / ATCC MYA-4574 / FGSC 10173)</strain>
    </source>
</reference>
<dbReference type="InterPro" id="IPR003124">
    <property type="entry name" value="WH2_dom"/>
</dbReference>
<sequence>MPSPRSEAYRNQVQTRIIDLVSGNRPRDPHLSTVSTQRLIIEGIVEEIRIYRLDKEEKARREKERRKREKRRMAGRSRSGSRERGHRRHHRGGSGERHRDGRRRDRSGQRDLRRGSRDRSRDASSHKGRHGRNDRGISDLVTEGRPDPNPDLMMTGGAGPAGTLPPTPKSPSRPHHAKPGRAGVSRSPTRRHGPDGKTPFGQLPKKVAGVGFVAHALNTYKHIKAEHDTGHRSRGMLERTVDGWRGKKPDPTVRGGYSSEKRRETEKLTKEDRKGEVHGRRAQEEGRRDDRRGRDEGRTDRGRRKDRDHPRRKDDQRSRRADVGSENGRRNGEREFDRPDRRNPRYVYDFSRAPDEDTSPRGFSPHRTALGEAQLPHSPLPGRHPRVAYDDLYSEPSPAPPVHLQAATPLDRTSLHYPSPTRAPPHTSHDGLHANPSPAPSVHIQKATPPSFHHDGAPVWAPTPESFMPRPHTPASLRKDRPVSPARPAPSLRHERSPSRERFESRLAAERSITLSLPYSSPLPERRRSLSRSPSPPYPESPSDRSISPIQMPPPPGDSAIPPPPPLPPMPKATPNHAALFEQIQGNAPKLRKVRSREKRDASTPDSAGHVYEKTGHSHAVEERERRQTWSSDDGFGDGEEESQRRRELKKNFGE</sequence>
<dbReference type="GO" id="GO:0003779">
    <property type="term" value="F:actin binding"/>
    <property type="evidence" value="ECO:0007669"/>
    <property type="project" value="InterPro"/>
</dbReference>
<gene>
    <name evidence="3" type="ORF">JI435_074970</name>
</gene>
<organism evidence="3 4">
    <name type="scientific">Phaeosphaeria nodorum (strain SN15 / ATCC MYA-4574 / FGSC 10173)</name>
    <name type="common">Glume blotch fungus</name>
    <name type="synonym">Parastagonospora nodorum</name>
    <dbReference type="NCBI Taxonomy" id="321614"/>
    <lineage>
        <taxon>Eukaryota</taxon>
        <taxon>Fungi</taxon>
        <taxon>Dikarya</taxon>
        <taxon>Ascomycota</taxon>
        <taxon>Pezizomycotina</taxon>
        <taxon>Dothideomycetes</taxon>
        <taxon>Pleosporomycetidae</taxon>
        <taxon>Pleosporales</taxon>
        <taxon>Pleosporineae</taxon>
        <taxon>Phaeosphaeriaceae</taxon>
        <taxon>Parastagonospora</taxon>
    </lineage>
</organism>
<evidence type="ECO:0000313" key="3">
    <source>
        <dbReference type="EMBL" id="QRC94233.1"/>
    </source>
</evidence>
<dbReference type="OrthoDB" id="3792561at2759"/>
<feature type="compositionally biased region" description="Basic and acidic residues" evidence="1">
    <location>
        <begin position="228"/>
        <end position="251"/>
    </location>
</feature>
<keyword evidence="4" id="KW-1185">Reference proteome</keyword>
<dbReference type="VEuPathDB" id="FungiDB:JI435_074970"/>
<feature type="compositionally biased region" description="Basic and acidic residues" evidence="1">
    <location>
        <begin position="642"/>
        <end position="655"/>
    </location>
</feature>
<feature type="compositionally biased region" description="Basic residues" evidence="1">
    <location>
        <begin position="63"/>
        <end position="75"/>
    </location>
</feature>
<feature type="compositionally biased region" description="Basic and acidic residues" evidence="1">
    <location>
        <begin position="492"/>
        <end position="509"/>
    </location>
</feature>
<feature type="compositionally biased region" description="Pro residues" evidence="1">
    <location>
        <begin position="551"/>
        <end position="572"/>
    </location>
</feature>
<dbReference type="PROSITE" id="PS51082">
    <property type="entry name" value="WH2"/>
    <property type="match status" value="1"/>
</dbReference>
<feature type="compositionally biased region" description="Basic and acidic residues" evidence="1">
    <location>
        <begin position="611"/>
        <end position="628"/>
    </location>
</feature>
<accession>A0A7U2EYG9</accession>
<feature type="domain" description="WH2" evidence="2">
    <location>
        <begin position="576"/>
        <end position="594"/>
    </location>
</feature>
<evidence type="ECO:0000313" key="4">
    <source>
        <dbReference type="Proteomes" id="UP000663193"/>
    </source>
</evidence>
<dbReference type="AlphaFoldDB" id="A0A7U2EYG9"/>
<proteinExistence type="predicted"/>